<evidence type="ECO:0000313" key="2">
    <source>
        <dbReference type="EMBL" id="OWZ18312.1"/>
    </source>
</evidence>
<protein>
    <submittedName>
        <fullName evidence="2">Reverse transcriptase</fullName>
    </submittedName>
</protein>
<sequence>MRTTNVSDKVLNLHQDLRIGIWLAGDHVPRLPGFISVGSRAAMDPRSADPDPAVPAVERPEYGIVREKLQRPRPTAIKCLNGESSGDQEVFDHSSSDNPPSESLPPDCRPLDSVSVASYESNLSSIAHDDSMSHVTMVVGAVDQGPPSQEVQDPKVTLKDDESNPSSLMGVESGTSHKLRDRLNQKDTASMSQKKHEDWAAVPENQPETSDLDLTWSSDRDFDECMYYHEGCDLYAEDVNGQLAVLPEGPVTTEDVRIEDIQLCRSDNQTPKSTDSVSGSGSFNIPDRQEKCTPPADRGVVCDIDVKGAGPIALICRKLRIQFREKLAELIKGRLSAKMINHSRSSWASPIVVIINLTQLMVYPMPLINDLRKVLGSILLYCSLDMARGFWVVKMMDLSP</sequence>
<feature type="compositionally biased region" description="Polar residues" evidence="1">
    <location>
        <begin position="267"/>
        <end position="283"/>
    </location>
</feature>
<dbReference type="OrthoDB" id="120907at2759"/>
<feature type="region of interest" description="Disordered" evidence="1">
    <location>
        <begin position="267"/>
        <end position="289"/>
    </location>
</feature>
<dbReference type="SUPFAM" id="SSF56672">
    <property type="entry name" value="DNA/RNA polymerases"/>
    <property type="match status" value="1"/>
</dbReference>
<dbReference type="InterPro" id="IPR043502">
    <property type="entry name" value="DNA/RNA_pol_sf"/>
</dbReference>
<dbReference type="Proteomes" id="UP000198211">
    <property type="component" value="Unassembled WGS sequence"/>
</dbReference>
<dbReference type="GO" id="GO:0003964">
    <property type="term" value="F:RNA-directed DNA polymerase activity"/>
    <property type="evidence" value="ECO:0007669"/>
    <property type="project" value="UniProtKB-KW"/>
</dbReference>
<comment type="caution">
    <text evidence="2">The sequence shown here is derived from an EMBL/GenBank/DDBJ whole genome shotgun (WGS) entry which is preliminary data.</text>
</comment>
<keyword evidence="3" id="KW-1185">Reference proteome</keyword>
<feature type="compositionally biased region" description="Basic and acidic residues" evidence="1">
    <location>
        <begin position="152"/>
        <end position="162"/>
    </location>
</feature>
<evidence type="ECO:0000256" key="1">
    <source>
        <dbReference type="SAM" id="MobiDB-lite"/>
    </source>
</evidence>
<gene>
    <name evidence="2" type="ORF">PHMEG_0007621</name>
</gene>
<feature type="region of interest" description="Disordered" evidence="1">
    <location>
        <begin position="80"/>
        <end position="113"/>
    </location>
</feature>
<name>A0A225WL78_9STRA</name>
<keyword evidence="2" id="KW-0548">Nucleotidyltransferase</keyword>
<reference evidence="3" key="1">
    <citation type="submission" date="2017-03" db="EMBL/GenBank/DDBJ databases">
        <title>Phytopthora megakarya and P. palmivora, two closely related causual agents of cacao black pod achieved similar genome size and gene model numbers by different mechanisms.</title>
        <authorList>
            <person name="Ali S."/>
            <person name="Shao J."/>
            <person name="Larry D.J."/>
            <person name="Kronmiller B."/>
            <person name="Shen D."/>
            <person name="Strem M.D."/>
            <person name="Melnick R.L."/>
            <person name="Guiltinan M.J."/>
            <person name="Tyler B.M."/>
            <person name="Meinhardt L.W."/>
            <person name="Bailey B.A."/>
        </authorList>
    </citation>
    <scope>NUCLEOTIDE SEQUENCE [LARGE SCALE GENOMIC DNA]</scope>
    <source>
        <strain evidence="3">zdho120</strain>
    </source>
</reference>
<accession>A0A225WL78</accession>
<organism evidence="2 3">
    <name type="scientific">Phytophthora megakarya</name>
    <dbReference type="NCBI Taxonomy" id="4795"/>
    <lineage>
        <taxon>Eukaryota</taxon>
        <taxon>Sar</taxon>
        <taxon>Stramenopiles</taxon>
        <taxon>Oomycota</taxon>
        <taxon>Peronosporomycetes</taxon>
        <taxon>Peronosporales</taxon>
        <taxon>Peronosporaceae</taxon>
        <taxon>Phytophthora</taxon>
    </lineage>
</organism>
<evidence type="ECO:0000313" key="3">
    <source>
        <dbReference type="Proteomes" id="UP000198211"/>
    </source>
</evidence>
<proteinExistence type="predicted"/>
<keyword evidence="2" id="KW-0695">RNA-directed DNA polymerase</keyword>
<dbReference type="AlphaFoldDB" id="A0A225WL78"/>
<dbReference type="EMBL" id="NBNE01000607">
    <property type="protein sequence ID" value="OWZ18312.1"/>
    <property type="molecule type" value="Genomic_DNA"/>
</dbReference>
<feature type="region of interest" description="Disordered" evidence="1">
    <location>
        <begin position="143"/>
        <end position="214"/>
    </location>
</feature>
<keyword evidence="2" id="KW-0808">Transferase</keyword>